<keyword evidence="3" id="KW-1185">Reference proteome</keyword>
<dbReference type="InterPro" id="IPR051490">
    <property type="entry name" value="THEM6_lcsJ_thioesterase"/>
</dbReference>
<name>A0A9P9FQ92_9HYPO</name>
<dbReference type="CDD" id="cd00586">
    <property type="entry name" value="4HBT"/>
    <property type="match status" value="1"/>
</dbReference>
<protein>
    <recommendedName>
        <fullName evidence="4">Thioesterase</fullName>
    </recommendedName>
</protein>
<dbReference type="PANTHER" id="PTHR12475">
    <property type="match status" value="1"/>
</dbReference>
<dbReference type="OrthoDB" id="265761at2759"/>
<dbReference type="PANTHER" id="PTHR12475:SF4">
    <property type="entry name" value="PROTEIN THEM6"/>
    <property type="match status" value="1"/>
</dbReference>
<sequence>MGAVFSTMTGCVELMASLLNWKTAFLIRFLRALIRRLTDSAPTENLSPRCLFLPAISSTRSPLLECDYNMHKSNSTYFTDLDISRGNFSLILFRKPFNPFPGPDHFIMILGAAQCVWRKEILPYQPYELWTRVLSWDEKWIYLVSHFVKPGLFKPTEYLMQSNPRVSGKNVKKEGPKDRQKAVYASSVARYVFKNQKRTVPPEQVLRECGLLPEDEEALKEVERLRLKWLDTAQLKCGWDTVHDLFEPGDAALGRFTDLLWR</sequence>
<organism evidence="2 3">
    <name type="scientific">Dactylonectria macrodidyma</name>
    <dbReference type="NCBI Taxonomy" id="307937"/>
    <lineage>
        <taxon>Eukaryota</taxon>
        <taxon>Fungi</taxon>
        <taxon>Dikarya</taxon>
        <taxon>Ascomycota</taxon>
        <taxon>Pezizomycotina</taxon>
        <taxon>Sordariomycetes</taxon>
        <taxon>Hypocreomycetidae</taxon>
        <taxon>Hypocreales</taxon>
        <taxon>Nectriaceae</taxon>
        <taxon>Dactylonectria</taxon>
    </lineage>
</organism>
<dbReference type="AlphaFoldDB" id="A0A9P9FQ92"/>
<reference evidence="2" key="1">
    <citation type="journal article" date="2021" name="Nat. Commun.">
        <title>Genetic determinants of endophytism in the Arabidopsis root mycobiome.</title>
        <authorList>
            <person name="Mesny F."/>
            <person name="Miyauchi S."/>
            <person name="Thiergart T."/>
            <person name="Pickel B."/>
            <person name="Atanasova L."/>
            <person name="Karlsson M."/>
            <person name="Huettel B."/>
            <person name="Barry K.W."/>
            <person name="Haridas S."/>
            <person name="Chen C."/>
            <person name="Bauer D."/>
            <person name="Andreopoulos W."/>
            <person name="Pangilinan J."/>
            <person name="LaButti K."/>
            <person name="Riley R."/>
            <person name="Lipzen A."/>
            <person name="Clum A."/>
            <person name="Drula E."/>
            <person name="Henrissat B."/>
            <person name="Kohler A."/>
            <person name="Grigoriev I.V."/>
            <person name="Martin F.M."/>
            <person name="Hacquard S."/>
        </authorList>
    </citation>
    <scope>NUCLEOTIDE SEQUENCE</scope>
    <source>
        <strain evidence="2">MPI-CAGE-AT-0147</strain>
    </source>
</reference>
<evidence type="ECO:0000313" key="2">
    <source>
        <dbReference type="EMBL" id="KAH7166546.1"/>
    </source>
</evidence>
<evidence type="ECO:0008006" key="4">
    <source>
        <dbReference type="Google" id="ProtNLM"/>
    </source>
</evidence>
<dbReference type="SUPFAM" id="SSF54637">
    <property type="entry name" value="Thioesterase/thiol ester dehydrase-isomerase"/>
    <property type="match status" value="1"/>
</dbReference>
<comment type="similarity">
    <text evidence="1">Belongs to the lcsJ thioesterase family.</text>
</comment>
<proteinExistence type="inferred from homology"/>
<gene>
    <name evidence="2" type="ORF">EDB81DRAFT_919033</name>
</gene>
<comment type="caution">
    <text evidence="2">The sequence shown here is derived from an EMBL/GenBank/DDBJ whole genome shotgun (WGS) entry which is preliminary data.</text>
</comment>
<dbReference type="Proteomes" id="UP000738349">
    <property type="component" value="Unassembled WGS sequence"/>
</dbReference>
<dbReference type="InterPro" id="IPR029069">
    <property type="entry name" value="HotDog_dom_sf"/>
</dbReference>
<evidence type="ECO:0000256" key="1">
    <source>
        <dbReference type="ARBA" id="ARBA00038476"/>
    </source>
</evidence>
<accession>A0A9P9FQ92</accession>
<dbReference type="EMBL" id="JAGMUV010000003">
    <property type="protein sequence ID" value="KAH7166546.1"/>
    <property type="molecule type" value="Genomic_DNA"/>
</dbReference>
<evidence type="ECO:0000313" key="3">
    <source>
        <dbReference type="Proteomes" id="UP000738349"/>
    </source>
</evidence>